<accession>A0A078AIT9</accession>
<name>A0A078AIT9_STYLE</name>
<gene>
    <name evidence="1" type="primary">Contig15808.g16851</name>
    <name evidence="1" type="ORF">STYLEM_10870</name>
</gene>
<dbReference type="InParanoid" id="A0A078AIT9"/>
<keyword evidence="2" id="KW-1185">Reference proteome</keyword>
<sequence>MQNICFQLYLLKQIKIFIYQLTLISWEAPSNKNLIISIQNPRIISETITFSIRLKELAHKLVFECQLTFFIDNLEFRFFVLFRIG</sequence>
<evidence type="ECO:0000313" key="2">
    <source>
        <dbReference type="Proteomes" id="UP000039865"/>
    </source>
</evidence>
<dbReference type="EMBL" id="CCKQ01010330">
    <property type="protein sequence ID" value="CDW81846.1"/>
    <property type="molecule type" value="Genomic_DNA"/>
</dbReference>
<proteinExistence type="predicted"/>
<protein>
    <submittedName>
        <fullName evidence="1">Uncharacterized protein</fullName>
    </submittedName>
</protein>
<dbReference type="Proteomes" id="UP000039865">
    <property type="component" value="Unassembled WGS sequence"/>
</dbReference>
<evidence type="ECO:0000313" key="1">
    <source>
        <dbReference type="EMBL" id="CDW81846.1"/>
    </source>
</evidence>
<organism evidence="1 2">
    <name type="scientific">Stylonychia lemnae</name>
    <name type="common">Ciliate</name>
    <dbReference type="NCBI Taxonomy" id="5949"/>
    <lineage>
        <taxon>Eukaryota</taxon>
        <taxon>Sar</taxon>
        <taxon>Alveolata</taxon>
        <taxon>Ciliophora</taxon>
        <taxon>Intramacronucleata</taxon>
        <taxon>Spirotrichea</taxon>
        <taxon>Stichotrichia</taxon>
        <taxon>Sporadotrichida</taxon>
        <taxon>Oxytrichidae</taxon>
        <taxon>Stylonychinae</taxon>
        <taxon>Stylonychia</taxon>
    </lineage>
</organism>
<reference evidence="1 2" key="1">
    <citation type="submission" date="2014-06" db="EMBL/GenBank/DDBJ databases">
        <authorList>
            <person name="Swart Estienne"/>
        </authorList>
    </citation>
    <scope>NUCLEOTIDE SEQUENCE [LARGE SCALE GENOMIC DNA]</scope>
    <source>
        <strain evidence="1 2">130c</strain>
    </source>
</reference>
<dbReference type="AlphaFoldDB" id="A0A078AIT9"/>